<dbReference type="Proteomes" id="UP000238479">
    <property type="component" value="Chromosome 1"/>
</dbReference>
<accession>A0A2P6SKA1</accession>
<gene>
    <name evidence="1" type="ORF">RchiOBHm_Chr1g0366371</name>
</gene>
<evidence type="ECO:0000313" key="2">
    <source>
        <dbReference type="Proteomes" id="UP000238479"/>
    </source>
</evidence>
<keyword evidence="2" id="KW-1185">Reference proteome</keyword>
<dbReference type="Gramene" id="PRQ59093">
    <property type="protein sequence ID" value="PRQ59093"/>
    <property type="gene ID" value="RchiOBHm_Chr1g0366371"/>
</dbReference>
<name>A0A2P6SKA1_ROSCH</name>
<sequence>MLPQNFFQLKKMVLGYISTLILEGHDNIDNFLESRDGVEIDGGDSAQQCNIFLGRVDLSNGSC</sequence>
<protein>
    <submittedName>
        <fullName evidence="1">Uncharacterized protein</fullName>
    </submittedName>
</protein>
<reference evidence="1 2" key="1">
    <citation type="journal article" date="2018" name="Nat. Genet.">
        <title>The Rosa genome provides new insights in the design of modern roses.</title>
        <authorList>
            <person name="Bendahmane M."/>
        </authorList>
    </citation>
    <scope>NUCLEOTIDE SEQUENCE [LARGE SCALE GENOMIC DNA]</scope>
    <source>
        <strain evidence="2">cv. Old Blush</strain>
    </source>
</reference>
<evidence type="ECO:0000313" key="1">
    <source>
        <dbReference type="EMBL" id="PRQ59093.1"/>
    </source>
</evidence>
<proteinExistence type="predicted"/>
<dbReference type="EMBL" id="PDCK01000039">
    <property type="protein sequence ID" value="PRQ59093.1"/>
    <property type="molecule type" value="Genomic_DNA"/>
</dbReference>
<organism evidence="1 2">
    <name type="scientific">Rosa chinensis</name>
    <name type="common">China rose</name>
    <dbReference type="NCBI Taxonomy" id="74649"/>
    <lineage>
        <taxon>Eukaryota</taxon>
        <taxon>Viridiplantae</taxon>
        <taxon>Streptophyta</taxon>
        <taxon>Embryophyta</taxon>
        <taxon>Tracheophyta</taxon>
        <taxon>Spermatophyta</taxon>
        <taxon>Magnoliopsida</taxon>
        <taxon>eudicotyledons</taxon>
        <taxon>Gunneridae</taxon>
        <taxon>Pentapetalae</taxon>
        <taxon>rosids</taxon>
        <taxon>fabids</taxon>
        <taxon>Rosales</taxon>
        <taxon>Rosaceae</taxon>
        <taxon>Rosoideae</taxon>
        <taxon>Rosoideae incertae sedis</taxon>
        <taxon>Rosa</taxon>
    </lineage>
</organism>
<dbReference type="AlphaFoldDB" id="A0A2P6SKA1"/>
<comment type="caution">
    <text evidence="1">The sequence shown here is derived from an EMBL/GenBank/DDBJ whole genome shotgun (WGS) entry which is preliminary data.</text>
</comment>